<sequence length="63" mass="6998">MFALSLWRKKGSTNTVTPKVVGKDETQAELIDAIQRKDALMANAKLISGNKRIQIFHSSTLIL</sequence>
<accession>A0A5N3R111</accession>
<proteinExistence type="predicted"/>
<evidence type="ECO:0000313" key="1">
    <source>
        <dbReference type="EMBL" id="KAB0288164.1"/>
    </source>
</evidence>
<name>A0A5N3R111_9VIBR</name>
<dbReference type="AlphaFoldDB" id="A0A5N3R111"/>
<organism evidence="1 2">
    <name type="scientific">Vibrio fortis</name>
    <dbReference type="NCBI Taxonomy" id="212667"/>
    <lineage>
        <taxon>Bacteria</taxon>
        <taxon>Pseudomonadati</taxon>
        <taxon>Pseudomonadota</taxon>
        <taxon>Gammaproteobacteria</taxon>
        <taxon>Vibrionales</taxon>
        <taxon>Vibrionaceae</taxon>
        <taxon>Vibrio</taxon>
    </lineage>
</organism>
<protein>
    <submittedName>
        <fullName evidence="1">Uncharacterized protein</fullName>
    </submittedName>
</protein>
<evidence type="ECO:0000313" key="2">
    <source>
        <dbReference type="Proteomes" id="UP000326789"/>
    </source>
</evidence>
<dbReference type="RefSeq" id="WP_191907583.1">
    <property type="nucleotide sequence ID" value="NZ_VWSE01000006.1"/>
</dbReference>
<reference evidence="1 2" key="1">
    <citation type="submission" date="2019-09" db="EMBL/GenBank/DDBJ databases">
        <title>Whole genome sequence of Vibrio fortis.</title>
        <authorList>
            <person name="Das S.K."/>
        </authorList>
    </citation>
    <scope>NUCLEOTIDE SEQUENCE [LARGE SCALE GENOMIC DNA]</scope>
    <source>
        <strain evidence="1 2">AN60</strain>
    </source>
</reference>
<comment type="caution">
    <text evidence="1">The sequence shown here is derived from an EMBL/GenBank/DDBJ whole genome shotgun (WGS) entry which is preliminary data.</text>
</comment>
<dbReference type="EMBL" id="VWSE01000006">
    <property type="protein sequence ID" value="KAB0288164.1"/>
    <property type="molecule type" value="Genomic_DNA"/>
</dbReference>
<dbReference type="Proteomes" id="UP000326789">
    <property type="component" value="Unassembled WGS sequence"/>
</dbReference>
<gene>
    <name evidence="1" type="ORF">F2P58_11905</name>
</gene>